<dbReference type="EMBL" id="CP055902">
    <property type="protein sequence ID" value="QKX61473.1"/>
    <property type="molecule type" value="Genomic_DNA"/>
</dbReference>
<feature type="transmembrane region" description="Helical" evidence="8">
    <location>
        <begin position="63"/>
        <end position="81"/>
    </location>
</feature>
<evidence type="ECO:0000256" key="7">
    <source>
        <dbReference type="ARBA" id="ARBA00023242"/>
    </source>
</evidence>
<dbReference type="InterPro" id="IPR011701">
    <property type="entry name" value="MFS"/>
</dbReference>
<evidence type="ECO:0000256" key="4">
    <source>
        <dbReference type="ARBA" id="ARBA00023015"/>
    </source>
</evidence>
<keyword evidence="6" id="KW-0804">Transcription</keyword>
<dbReference type="Gene3D" id="4.10.240.10">
    <property type="entry name" value="Zn(2)-C6 fungal-type DNA-binding domain"/>
    <property type="match status" value="1"/>
</dbReference>
<dbReference type="InterPro" id="IPR052360">
    <property type="entry name" value="Transcr_Regulatory_Proteins"/>
</dbReference>
<gene>
    <name evidence="10" type="ORF">TRUGW13939_08624</name>
</gene>
<dbReference type="Pfam" id="PF07690">
    <property type="entry name" value="MFS_1"/>
    <property type="match status" value="1"/>
</dbReference>
<dbReference type="GO" id="GO:0016020">
    <property type="term" value="C:membrane"/>
    <property type="evidence" value="ECO:0007669"/>
    <property type="project" value="UniProtKB-SubCell"/>
</dbReference>
<dbReference type="PROSITE" id="PS50048">
    <property type="entry name" value="ZN2_CY6_FUNGAL_2"/>
    <property type="match status" value="1"/>
</dbReference>
<name>A0A7H8R9T2_TALRU</name>
<feature type="transmembrane region" description="Helical" evidence="8">
    <location>
        <begin position="227"/>
        <end position="245"/>
    </location>
</feature>
<keyword evidence="7" id="KW-0539">Nucleus</keyword>
<protein>
    <recommendedName>
        <fullName evidence="9">Zn(2)-C6 fungal-type domain-containing protein</fullName>
    </recommendedName>
</protein>
<feature type="domain" description="Zn(2)-C6 fungal-type" evidence="9">
    <location>
        <begin position="293"/>
        <end position="322"/>
    </location>
</feature>
<feature type="transmembrane region" description="Helical" evidence="8">
    <location>
        <begin position="20"/>
        <end position="43"/>
    </location>
</feature>
<feature type="transmembrane region" description="Helical" evidence="8">
    <location>
        <begin position="182"/>
        <end position="203"/>
    </location>
</feature>
<organism evidence="10 11">
    <name type="scientific">Talaromyces rugulosus</name>
    <name type="common">Penicillium rugulosum</name>
    <dbReference type="NCBI Taxonomy" id="121627"/>
    <lineage>
        <taxon>Eukaryota</taxon>
        <taxon>Fungi</taxon>
        <taxon>Dikarya</taxon>
        <taxon>Ascomycota</taxon>
        <taxon>Pezizomycotina</taxon>
        <taxon>Eurotiomycetes</taxon>
        <taxon>Eurotiomycetidae</taxon>
        <taxon>Eurotiales</taxon>
        <taxon>Trichocomaceae</taxon>
        <taxon>Talaromyces</taxon>
        <taxon>Talaromyces sect. Islandici</taxon>
    </lineage>
</organism>
<dbReference type="PROSITE" id="PS00463">
    <property type="entry name" value="ZN2_CY6_FUNGAL_1"/>
    <property type="match status" value="1"/>
</dbReference>
<dbReference type="SUPFAM" id="SSF103473">
    <property type="entry name" value="MFS general substrate transporter"/>
    <property type="match status" value="1"/>
</dbReference>
<dbReference type="CDD" id="cd00067">
    <property type="entry name" value="GAL4"/>
    <property type="match status" value="1"/>
</dbReference>
<dbReference type="GO" id="GO:0022857">
    <property type="term" value="F:transmembrane transporter activity"/>
    <property type="evidence" value="ECO:0007669"/>
    <property type="project" value="InterPro"/>
</dbReference>
<dbReference type="InterPro" id="IPR001138">
    <property type="entry name" value="Zn2Cys6_DnaBD"/>
</dbReference>
<dbReference type="GO" id="GO:0003677">
    <property type="term" value="F:DNA binding"/>
    <property type="evidence" value="ECO:0007669"/>
    <property type="project" value="UniProtKB-KW"/>
</dbReference>
<dbReference type="InterPro" id="IPR036259">
    <property type="entry name" value="MFS_trans_sf"/>
</dbReference>
<evidence type="ECO:0000256" key="2">
    <source>
        <dbReference type="ARBA" id="ARBA00022723"/>
    </source>
</evidence>
<keyword evidence="4" id="KW-0805">Transcription regulation</keyword>
<evidence type="ECO:0000256" key="8">
    <source>
        <dbReference type="SAM" id="Phobius"/>
    </source>
</evidence>
<dbReference type="KEGG" id="trg:TRUGW13939_08624"/>
<keyword evidence="11" id="KW-1185">Reference proteome</keyword>
<dbReference type="Gene3D" id="1.20.1250.20">
    <property type="entry name" value="MFS general substrate transporter like domains"/>
    <property type="match status" value="1"/>
</dbReference>
<evidence type="ECO:0000313" key="10">
    <source>
        <dbReference type="EMBL" id="QKX61473.1"/>
    </source>
</evidence>
<feature type="non-terminal residue" evidence="10">
    <location>
        <position position="1"/>
    </location>
</feature>
<reference evidence="11" key="1">
    <citation type="submission" date="2020-06" db="EMBL/GenBank/DDBJ databases">
        <title>A chromosome-scale genome assembly of Talaromyces rugulosus W13939.</title>
        <authorList>
            <person name="Wang B."/>
            <person name="Guo L."/>
            <person name="Ye K."/>
            <person name="Wang L."/>
        </authorList>
    </citation>
    <scope>NUCLEOTIDE SEQUENCE [LARGE SCALE GENOMIC DNA]</scope>
    <source>
        <strain evidence="11">W13939</strain>
    </source>
</reference>
<keyword evidence="8" id="KW-1133">Transmembrane helix</keyword>
<accession>A0A7H8R9T2</accession>
<dbReference type="Pfam" id="PF00172">
    <property type="entry name" value="Zn_clus"/>
    <property type="match status" value="1"/>
</dbReference>
<proteinExistence type="predicted"/>
<dbReference type="InterPro" id="IPR036864">
    <property type="entry name" value="Zn2-C6_fun-type_DNA-bd_sf"/>
</dbReference>
<sequence length="823" mass="92225">SMAIVKDDSPPPEGGVQGWLCVAGSFLALFATFGFLNAYGLLIGVFQTTYEQTILRQYSSSDISWIFAVQLCLMWALGPLYGRILDTYGPAPVLYPCSLLCVLSLCMTSLAKEYYQIFLAQGLGFGIGAGGVFTTSIVCVGQWFVRKRGLAVGIATCGSSLGGVIFPIFLNRVIGSVGFFGAVRYTALFVGVLLAASCLMVRARLPRKKWNSKLPWLDVTLFKQKQFALYTFGSFLVMWGLWGPFDYISSMAQEKGFSPTLSLYLISLIKYIAKTMAERTIKRRMMLSRTRTGCQTCKTRRVKCDEAKPICQRCVKANRVCSGYSIAEAKDKNPKTLKITYYVPNIFSDTKIIGGKRISMGSAQDQHALDYFFQWCLKCFPSDLMVHSQYYENLHEPAIKHAMAAMGLYFEIYRHDITGTAQTQRSMAAMQHYGKAISSLLQQPTKETERGTSSTLVRACFLFVCIETSQGNYKSALSHLQSGFRLFQEGKEKMQQKANETRNTQEENIFHSLFGRLLCQLTNFDAADCARFFGLTDWSKSERMAEFTNLDNARWALLTIIERLIQIRSLWASHNAYSSFLPDTANAYPSAETILDHLAQEIHRLDQWILALNIYLSHGVPVFQVCDAYVLGLCGFFLKFRITMDRASIGSDDCPHLDFSHIISLGETLLRGYEMLPPKASCAPEETAHGDNEEAKCPVHGLFIDENRSQLRLDAKMSEGSSSGQQKLFLFLAVFCSLCVASVYCSDPETRHKAHDTVLSVCRCGAGWDMDLTNYIAHLLSPHMKSSNNEAKTPPSDYDASFKFDKLLSHETHVLLAQLRLLR</sequence>
<evidence type="ECO:0000256" key="5">
    <source>
        <dbReference type="ARBA" id="ARBA00023125"/>
    </source>
</evidence>
<dbReference type="GeneID" id="55996112"/>
<keyword evidence="8" id="KW-0812">Transmembrane</keyword>
<dbReference type="OrthoDB" id="5667at2759"/>
<dbReference type="SMART" id="SM00066">
    <property type="entry name" value="GAL4"/>
    <property type="match status" value="1"/>
</dbReference>
<evidence type="ECO:0000256" key="6">
    <source>
        <dbReference type="ARBA" id="ARBA00023163"/>
    </source>
</evidence>
<dbReference type="RefSeq" id="XP_035347647.1">
    <property type="nucleotide sequence ID" value="XM_035491754.1"/>
</dbReference>
<keyword evidence="8" id="KW-0472">Membrane</keyword>
<dbReference type="PANTHER" id="PTHR36206:SF12">
    <property type="entry name" value="ASPERCRYPTIN BIOSYNTHESIS CLUSTER-SPECIFIC TRANSCRIPTION REGULATOR ATNN-RELATED"/>
    <property type="match status" value="1"/>
</dbReference>
<dbReference type="GO" id="GO:0008270">
    <property type="term" value="F:zinc ion binding"/>
    <property type="evidence" value="ECO:0007669"/>
    <property type="project" value="InterPro"/>
</dbReference>
<keyword evidence="2" id="KW-0479">Metal-binding</keyword>
<evidence type="ECO:0000256" key="1">
    <source>
        <dbReference type="ARBA" id="ARBA00004141"/>
    </source>
</evidence>
<dbReference type="GO" id="GO:0000981">
    <property type="term" value="F:DNA-binding transcription factor activity, RNA polymerase II-specific"/>
    <property type="evidence" value="ECO:0007669"/>
    <property type="project" value="InterPro"/>
</dbReference>
<dbReference type="Proteomes" id="UP000509510">
    <property type="component" value="Chromosome V"/>
</dbReference>
<feature type="transmembrane region" description="Helical" evidence="8">
    <location>
        <begin position="117"/>
        <end position="138"/>
    </location>
</feature>
<dbReference type="SUPFAM" id="SSF57701">
    <property type="entry name" value="Zn2/Cys6 DNA-binding domain"/>
    <property type="match status" value="1"/>
</dbReference>
<keyword evidence="5" id="KW-0238">DNA-binding</keyword>
<dbReference type="PANTHER" id="PTHR36206">
    <property type="entry name" value="ASPERCRYPTIN BIOSYNTHESIS CLUSTER-SPECIFIC TRANSCRIPTION REGULATOR ATNN-RELATED"/>
    <property type="match status" value="1"/>
</dbReference>
<evidence type="ECO:0000256" key="3">
    <source>
        <dbReference type="ARBA" id="ARBA00022833"/>
    </source>
</evidence>
<feature type="transmembrane region" description="Helical" evidence="8">
    <location>
        <begin position="150"/>
        <end position="170"/>
    </location>
</feature>
<dbReference type="AlphaFoldDB" id="A0A7H8R9T2"/>
<keyword evidence="3" id="KW-0862">Zinc</keyword>
<evidence type="ECO:0000313" key="11">
    <source>
        <dbReference type="Proteomes" id="UP000509510"/>
    </source>
</evidence>
<comment type="subcellular location">
    <subcellularLocation>
        <location evidence="1">Membrane</location>
        <topology evidence="1">Multi-pass membrane protein</topology>
    </subcellularLocation>
</comment>
<evidence type="ECO:0000259" key="9">
    <source>
        <dbReference type="PROSITE" id="PS50048"/>
    </source>
</evidence>